<dbReference type="PANTHER" id="PTHR43343">
    <property type="entry name" value="PEPTIDASE S12"/>
    <property type="match status" value="1"/>
</dbReference>
<keyword evidence="3" id="KW-0378">Hydrolase</keyword>
<evidence type="ECO:0000256" key="1">
    <source>
        <dbReference type="ARBA" id="ARBA00010541"/>
    </source>
</evidence>
<evidence type="ECO:0000256" key="3">
    <source>
        <dbReference type="ARBA" id="ARBA00022801"/>
    </source>
</evidence>
<dbReference type="SUPFAM" id="SSF50494">
    <property type="entry name" value="Trypsin-like serine proteases"/>
    <property type="match status" value="1"/>
</dbReference>
<dbReference type="InterPro" id="IPR043504">
    <property type="entry name" value="Peptidase_S1_PA_chymotrypsin"/>
</dbReference>
<gene>
    <name evidence="4" type="ORF">JWG45_08100</name>
</gene>
<name>A0ABS2UBD5_9LEPT</name>
<dbReference type="Pfam" id="PF13365">
    <property type="entry name" value="Trypsin_2"/>
    <property type="match status" value="1"/>
</dbReference>
<comment type="caution">
    <text evidence="4">The sequence shown here is derived from an EMBL/GenBank/DDBJ whole genome shotgun (WGS) entry which is preliminary data.</text>
</comment>
<proteinExistence type="inferred from homology"/>
<accession>A0ABS2UBD5</accession>
<sequence length="202" mass="22977">MKNNFPFFRAGFFVLFIFLFFQFCTFYSGKENSTNRNDTLNSIPSSSKGPIQIHTIYEEVYPDSSQSAVQITSEKNENSQNASFKGTSKTKKTEAVLGSGIVINQLGYILTNEHVIRAYDKLNVKLKSGKLYEAQIIGLDKRLDLAILRVEADSEIVPVEVLDSYSLQIVERAILKYTNSKEALKKMRENALKKKIPVHLRR</sequence>
<dbReference type="Proteomes" id="UP000724686">
    <property type="component" value="Unassembled WGS sequence"/>
</dbReference>
<dbReference type="GO" id="GO:0006508">
    <property type="term" value="P:proteolysis"/>
    <property type="evidence" value="ECO:0007669"/>
    <property type="project" value="UniProtKB-KW"/>
</dbReference>
<keyword evidence="5" id="KW-1185">Reference proteome</keyword>
<dbReference type="InterPro" id="IPR009003">
    <property type="entry name" value="Peptidase_S1_PA"/>
</dbReference>
<dbReference type="InterPro" id="IPR051201">
    <property type="entry name" value="Chloro_Bact_Ser_Proteases"/>
</dbReference>
<organism evidence="4 5">
    <name type="scientific">Leptospira ainlahdjerensis</name>
    <dbReference type="NCBI Taxonomy" id="2810033"/>
    <lineage>
        <taxon>Bacteria</taxon>
        <taxon>Pseudomonadati</taxon>
        <taxon>Spirochaetota</taxon>
        <taxon>Spirochaetia</taxon>
        <taxon>Leptospirales</taxon>
        <taxon>Leptospiraceae</taxon>
        <taxon>Leptospira</taxon>
    </lineage>
</organism>
<keyword evidence="2 4" id="KW-0645">Protease</keyword>
<evidence type="ECO:0000313" key="4">
    <source>
        <dbReference type="EMBL" id="MBM9577114.1"/>
    </source>
</evidence>
<dbReference type="PANTHER" id="PTHR43343:SF3">
    <property type="entry name" value="PROTEASE DO-LIKE 8, CHLOROPLASTIC"/>
    <property type="match status" value="1"/>
</dbReference>
<dbReference type="InterPro" id="IPR001940">
    <property type="entry name" value="Peptidase_S1C"/>
</dbReference>
<dbReference type="GO" id="GO:0008233">
    <property type="term" value="F:peptidase activity"/>
    <property type="evidence" value="ECO:0007669"/>
    <property type="project" value="UniProtKB-KW"/>
</dbReference>
<evidence type="ECO:0000256" key="2">
    <source>
        <dbReference type="ARBA" id="ARBA00022670"/>
    </source>
</evidence>
<dbReference type="RefSeq" id="WP_205279264.1">
    <property type="nucleotide sequence ID" value="NZ_JAFFPU010000030.1"/>
</dbReference>
<protein>
    <submittedName>
        <fullName evidence="4">Serine protease</fullName>
    </submittedName>
</protein>
<dbReference type="PRINTS" id="PR00834">
    <property type="entry name" value="PROTEASES2C"/>
</dbReference>
<reference evidence="4 5" key="1">
    <citation type="submission" date="2021-02" db="EMBL/GenBank/DDBJ databases">
        <title>Leptospira ainlahdjerensis sp. nov., Leptospira ainazelensis sp. nov., Leptospira abararensis sp. nov. and Leptospira chreensis sp. nov., four new species isolated from water sources in Algeria.</title>
        <authorList>
            <person name="Amara Korba A."/>
            <person name="Kainiu M."/>
            <person name="Vincent A.T."/>
            <person name="Mariet J.-F."/>
            <person name="Veyrier F.J."/>
            <person name="Goarant C."/>
            <person name="Picardeau M."/>
        </authorList>
    </citation>
    <scope>NUCLEOTIDE SEQUENCE [LARGE SCALE GENOMIC DNA]</scope>
    <source>
        <strain evidence="4 5">201903070</strain>
    </source>
</reference>
<comment type="similarity">
    <text evidence="1">Belongs to the peptidase S1C family.</text>
</comment>
<dbReference type="EMBL" id="JAFFPU010000030">
    <property type="protein sequence ID" value="MBM9577114.1"/>
    <property type="molecule type" value="Genomic_DNA"/>
</dbReference>
<evidence type="ECO:0000313" key="5">
    <source>
        <dbReference type="Proteomes" id="UP000724686"/>
    </source>
</evidence>
<dbReference type="Gene3D" id="2.40.10.10">
    <property type="entry name" value="Trypsin-like serine proteases"/>
    <property type="match status" value="1"/>
</dbReference>